<dbReference type="CDD" id="cd00143">
    <property type="entry name" value="PP2Cc"/>
    <property type="match status" value="1"/>
</dbReference>
<dbReference type="SMART" id="SM00331">
    <property type="entry name" value="PP2C_SIG"/>
    <property type="match status" value="1"/>
</dbReference>
<dbReference type="InterPro" id="IPR001932">
    <property type="entry name" value="PPM-type_phosphatase-like_dom"/>
</dbReference>
<dbReference type="Pfam" id="PF13672">
    <property type="entry name" value="PP2C_2"/>
    <property type="match status" value="1"/>
</dbReference>
<feature type="region of interest" description="Disordered" evidence="1">
    <location>
        <begin position="1"/>
        <end position="22"/>
    </location>
</feature>
<dbReference type="GO" id="GO:0016787">
    <property type="term" value="F:hydrolase activity"/>
    <property type="evidence" value="ECO:0007669"/>
    <property type="project" value="UniProtKB-KW"/>
</dbReference>
<feature type="compositionally biased region" description="Basic and acidic residues" evidence="1">
    <location>
        <begin position="1"/>
        <end position="16"/>
    </location>
</feature>
<comment type="caution">
    <text evidence="3">The sequence shown here is derived from an EMBL/GenBank/DDBJ whole genome shotgun (WGS) entry which is preliminary data.</text>
</comment>
<dbReference type="Gene3D" id="3.60.40.10">
    <property type="entry name" value="PPM-type phosphatase domain"/>
    <property type="match status" value="1"/>
</dbReference>
<dbReference type="SUPFAM" id="SSF81606">
    <property type="entry name" value="PP2C-like"/>
    <property type="match status" value="1"/>
</dbReference>
<dbReference type="InterPro" id="IPR036457">
    <property type="entry name" value="PPM-type-like_dom_sf"/>
</dbReference>
<organism evidence="3 4">
    <name type="scientific">Thalassoglobus neptunius</name>
    <dbReference type="NCBI Taxonomy" id="1938619"/>
    <lineage>
        <taxon>Bacteria</taxon>
        <taxon>Pseudomonadati</taxon>
        <taxon>Planctomycetota</taxon>
        <taxon>Planctomycetia</taxon>
        <taxon>Planctomycetales</taxon>
        <taxon>Planctomycetaceae</taxon>
        <taxon>Thalassoglobus</taxon>
    </lineage>
</organism>
<dbReference type="AlphaFoldDB" id="A0A5C5X4N5"/>
<protein>
    <recommendedName>
        <fullName evidence="2">PPM-type phosphatase domain-containing protein</fullName>
    </recommendedName>
</protein>
<reference evidence="3 4" key="1">
    <citation type="submission" date="2019-02" db="EMBL/GenBank/DDBJ databases">
        <title>Deep-cultivation of Planctomycetes and their phenomic and genomic characterization uncovers novel biology.</title>
        <authorList>
            <person name="Wiegand S."/>
            <person name="Jogler M."/>
            <person name="Boedeker C."/>
            <person name="Pinto D."/>
            <person name="Vollmers J."/>
            <person name="Rivas-Marin E."/>
            <person name="Kohn T."/>
            <person name="Peeters S.H."/>
            <person name="Heuer A."/>
            <person name="Rast P."/>
            <person name="Oberbeckmann S."/>
            <person name="Bunk B."/>
            <person name="Jeske O."/>
            <person name="Meyerdierks A."/>
            <person name="Storesund J.E."/>
            <person name="Kallscheuer N."/>
            <person name="Luecker S."/>
            <person name="Lage O.M."/>
            <person name="Pohl T."/>
            <person name="Merkel B.J."/>
            <person name="Hornburger P."/>
            <person name="Mueller R.-W."/>
            <person name="Bruemmer F."/>
            <person name="Labrenz M."/>
            <person name="Spormann A.M."/>
            <person name="Op Den Camp H."/>
            <person name="Overmann J."/>
            <person name="Amann R."/>
            <person name="Jetten M.S.M."/>
            <person name="Mascher T."/>
            <person name="Medema M.H."/>
            <person name="Devos D.P."/>
            <person name="Kaster A.-K."/>
            <person name="Ovreas L."/>
            <person name="Rohde M."/>
            <person name="Galperin M.Y."/>
            <person name="Jogler C."/>
        </authorList>
    </citation>
    <scope>NUCLEOTIDE SEQUENCE [LARGE SCALE GENOMIC DNA]</scope>
    <source>
        <strain evidence="3 4">KOR42</strain>
    </source>
</reference>
<name>A0A5C5X4N5_9PLAN</name>
<dbReference type="RefSeq" id="WP_146508007.1">
    <property type="nucleotide sequence ID" value="NZ_SIHI01000001.1"/>
</dbReference>
<evidence type="ECO:0000313" key="4">
    <source>
        <dbReference type="Proteomes" id="UP000317243"/>
    </source>
</evidence>
<dbReference type="SMART" id="SM00332">
    <property type="entry name" value="PP2Cc"/>
    <property type="match status" value="1"/>
</dbReference>
<evidence type="ECO:0000256" key="1">
    <source>
        <dbReference type="SAM" id="MobiDB-lite"/>
    </source>
</evidence>
<gene>
    <name evidence="3" type="ORF">KOR42_13120</name>
</gene>
<sequence length="328" mass="35419">MQNDADPKRPESDHSEVANLPALNDTVEMDALDIPHIGAQEPIEIPSVTTVDCVNGIAAWLTMKSPSRETENEDSLGVISASSDQGILVVADGLGGHRGGKNASQALVKSLKKGLPVRKEPVEDRHILISKGLKVPLQSQTDQSEVDGLRSVILNRIEAANKRLIKSGAGSATTLALVELQGSKARTYHAGDSQILVMSQRGRIKYETVSHSPVGYALEAGVLSEQEAILHENRHLVSNVIGSRDMSIELGPWISLAARDTILLASDGLFDNLFAVEVVECIRKGSLEDGVHQLAEIAVKRMCSRIPNLPSKPDDLTILAYRRKPRST</sequence>
<keyword evidence="4" id="KW-1185">Reference proteome</keyword>
<evidence type="ECO:0000313" key="3">
    <source>
        <dbReference type="EMBL" id="TWT57944.1"/>
    </source>
</evidence>
<feature type="domain" description="PPM-type phosphatase" evidence="2">
    <location>
        <begin position="59"/>
        <end position="323"/>
    </location>
</feature>
<dbReference type="Proteomes" id="UP000317243">
    <property type="component" value="Unassembled WGS sequence"/>
</dbReference>
<evidence type="ECO:0000259" key="2">
    <source>
        <dbReference type="PROSITE" id="PS51746"/>
    </source>
</evidence>
<dbReference type="PROSITE" id="PS51746">
    <property type="entry name" value="PPM_2"/>
    <property type="match status" value="1"/>
</dbReference>
<proteinExistence type="predicted"/>
<dbReference type="OrthoDB" id="261518at2"/>
<accession>A0A5C5X4N5</accession>
<dbReference type="EMBL" id="SIHI01000001">
    <property type="protein sequence ID" value="TWT57944.1"/>
    <property type="molecule type" value="Genomic_DNA"/>
</dbReference>
<keyword evidence="3" id="KW-0378">Hydrolase</keyword>